<sequence>MSKSIQSNHIIINASVDVAPGVAVDDHRRTLVGVVLDLFQGKPSLYKMDFFAEDAVYEDPVAKSVGRTSIAGQFCGLPELFRSSVTKSAQITASDAHTTSFRILHEFTPKLVPKTVSFDTVMTITVDAAGKITHWRDRPSAGIPDGGSGLVEWLRTKQSELTKAVLSLPTDEEEDLERWRKWYGDEVPE</sequence>
<dbReference type="InterPro" id="IPR032710">
    <property type="entry name" value="NTF2-like_dom_sf"/>
</dbReference>
<gene>
    <name evidence="1" type="ORF">EVJ58_g1408</name>
</gene>
<reference evidence="1 2" key="1">
    <citation type="submission" date="2019-01" db="EMBL/GenBank/DDBJ databases">
        <title>Genome sequencing of the rare red list fungi Fomitopsis rosea.</title>
        <authorList>
            <person name="Buettner E."/>
            <person name="Kellner H."/>
        </authorList>
    </citation>
    <scope>NUCLEOTIDE SEQUENCE [LARGE SCALE GENOMIC DNA]</scope>
    <source>
        <strain evidence="1 2">DSM 105464</strain>
    </source>
</reference>
<name>A0A4Y9Z1H1_9APHY</name>
<organism evidence="1 2">
    <name type="scientific">Rhodofomes roseus</name>
    <dbReference type="NCBI Taxonomy" id="34475"/>
    <lineage>
        <taxon>Eukaryota</taxon>
        <taxon>Fungi</taxon>
        <taxon>Dikarya</taxon>
        <taxon>Basidiomycota</taxon>
        <taxon>Agaricomycotina</taxon>
        <taxon>Agaricomycetes</taxon>
        <taxon>Polyporales</taxon>
        <taxon>Rhodofomes</taxon>
    </lineage>
</organism>
<comment type="caution">
    <text evidence="1">The sequence shown here is derived from an EMBL/GenBank/DDBJ whole genome shotgun (WGS) entry which is preliminary data.</text>
</comment>
<accession>A0A4Y9Z1H1</accession>
<evidence type="ECO:0000313" key="1">
    <source>
        <dbReference type="EMBL" id="TFY67768.1"/>
    </source>
</evidence>
<evidence type="ECO:0008006" key="3">
    <source>
        <dbReference type="Google" id="ProtNLM"/>
    </source>
</evidence>
<dbReference type="Gene3D" id="3.10.450.50">
    <property type="match status" value="1"/>
</dbReference>
<proteinExistence type="predicted"/>
<protein>
    <recommendedName>
        <fullName evidence="3">SnoaL-like domain-containing protein</fullName>
    </recommendedName>
</protein>
<dbReference type="PANTHER" id="PTHR34213:SF2">
    <property type="entry name" value="NUCLEAR TRANSPORT FACTOR 2 (NTF2) FAMILY PROTEIN"/>
    <property type="match status" value="1"/>
</dbReference>
<dbReference type="AlphaFoldDB" id="A0A4Y9Z1H1"/>
<evidence type="ECO:0000313" key="2">
    <source>
        <dbReference type="Proteomes" id="UP000298390"/>
    </source>
</evidence>
<dbReference type="SUPFAM" id="SSF54427">
    <property type="entry name" value="NTF2-like"/>
    <property type="match status" value="1"/>
</dbReference>
<dbReference type="EMBL" id="SEKV01000045">
    <property type="protein sequence ID" value="TFY67768.1"/>
    <property type="molecule type" value="Genomic_DNA"/>
</dbReference>
<dbReference type="PANTHER" id="PTHR34213">
    <property type="entry name" value="NUCLEAR TRANSPORT FACTOR 2 (NTF2) FAMILY PROTEIN"/>
    <property type="match status" value="1"/>
</dbReference>
<dbReference type="Proteomes" id="UP000298390">
    <property type="component" value="Unassembled WGS sequence"/>
</dbReference>